<dbReference type="AlphaFoldDB" id="A0A2A5S676"/>
<reference evidence="1 2" key="1">
    <citation type="submission" date="2014-12" db="EMBL/GenBank/DDBJ databases">
        <title>Draft genome sequences of 10 type strains of Lactococcus.</title>
        <authorList>
            <person name="Sun Z."/>
            <person name="Zhong Z."/>
            <person name="Liu W."/>
            <person name="Zhang W."/>
            <person name="Zhang H."/>
        </authorList>
    </citation>
    <scope>NUCLEOTIDE SEQUENCE [LARGE SCALE GENOMIC DNA]</scope>
    <source>
        <strain evidence="1 2">DSM 6634</strain>
    </source>
</reference>
<dbReference type="EMBL" id="JXJW01000001">
    <property type="protein sequence ID" value="PCS08941.1"/>
    <property type="molecule type" value="Genomic_DNA"/>
</dbReference>
<keyword evidence="2" id="KW-1185">Reference proteome</keyword>
<accession>A0A2A5S676</accession>
<dbReference type="Proteomes" id="UP000218282">
    <property type="component" value="Unassembled WGS sequence"/>
</dbReference>
<organism evidence="1 2">
    <name type="scientific">Pseudolactococcus piscium</name>
    <dbReference type="NCBI Taxonomy" id="1364"/>
    <lineage>
        <taxon>Bacteria</taxon>
        <taxon>Bacillati</taxon>
        <taxon>Bacillota</taxon>
        <taxon>Bacilli</taxon>
        <taxon>Lactobacillales</taxon>
        <taxon>Streptococcaceae</taxon>
        <taxon>Pseudolactococcus</taxon>
    </lineage>
</organism>
<gene>
    <name evidence="1" type="ORF">RU86_GL000177</name>
</gene>
<sequence>MENEKLSTVINNIEEFKADNTAIVKNNINKEISLYRKTLPNEILTEDLDVKIQKEVDKKILEFNNDIDLKPKALYYALKSELELDEHMSEKKLTISAYNYLEKNTKNKFLKKILKELIKESK</sequence>
<evidence type="ECO:0000313" key="2">
    <source>
        <dbReference type="Proteomes" id="UP000218282"/>
    </source>
</evidence>
<proteinExistence type="predicted"/>
<dbReference type="RefSeq" id="WP_096813598.1">
    <property type="nucleotide sequence ID" value="NZ_JXJW01000001.1"/>
</dbReference>
<protein>
    <submittedName>
        <fullName evidence="1">Uncharacterized protein</fullName>
    </submittedName>
</protein>
<evidence type="ECO:0000313" key="1">
    <source>
        <dbReference type="EMBL" id="PCS08941.1"/>
    </source>
</evidence>
<comment type="caution">
    <text evidence="1">The sequence shown here is derived from an EMBL/GenBank/DDBJ whole genome shotgun (WGS) entry which is preliminary data.</text>
</comment>
<name>A0A2A5S676_9LACT</name>